<keyword evidence="10" id="KW-1185">Reference proteome</keyword>
<comment type="caution">
    <text evidence="9">The sequence shown here is derived from an EMBL/GenBank/DDBJ whole genome shotgun (WGS) entry which is preliminary data.</text>
</comment>
<keyword evidence="4 7" id="KW-1133">Transmembrane helix</keyword>
<dbReference type="AlphaFoldDB" id="A0A0A0B4K9"/>
<feature type="transmembrane region" description="Helical" evidence="7">
    <location>
        <begin position="782"/>
        <end position="807"/>
    </location>
</feature>
<gene>
    <name evidence="9" type="ORF">Q760_03870</name>
</gene>
<dbReference type="InterPro" id="IPR050250">
    <property type="entry name" value="Macrolide_Exporter_MacB"/>
</dbReference>
<keyword evidence="5 7" id="KW-0472">Membrane</keyword>
<evidence type="ECO:0000313" key="9">
    <source>
        <dbReference type="EMBL" id="KGM01087.1"/>
    </source>
</evidence>
<comment type="subcellular location">
    <subcellularLocation>
        <location evidence="1">Cell membrane</location>
        <topology evidence="1">Multi-pass membrane protein</topology>
    </subcellularLocation>
</comment>
<sequence>MRRVALRGIRAHLVRFVLSVLAVALGVAFVAGTFSLRTMLSSTFTGIVESTTTADAYVQGTQTVGGSQPGGDSGLNPVPLALAGTLAEVEGVDHVIPALQGPIVLVGADGTAVQSTQAPSFAFAYDPRDDTLELTAGRAPEGEGEIAVESATLESSGLALGDSTTVVLGDDLRAVEIVGEATGGTPFAGATIVLLDAEVATAAYAPDGLVPLHAVHAEDGVSEAQLVERVEAALADVPEGAQAAAVTGDSLRADTRAEIDGQLGFVTTFLLVFAGISLFVGGFIIANTFAMSVRQRMREFALLRAVGASPAQVFASILVQAAAVGVLGSALGVAGGVGLVQVLKVVFERMGMALSGEIPLDGFTVAVSILVGTVVSVLAAALPARRAALVPPVEAMRDDVAVPERSLRVRAALGSLAVLAGVAAVVSSVRSPDGDDAGTVLGIGAAAVVVGTLLLSPVIARSSIGVLALPLVAAVRPLGRLARGNVVRNPRRTANTAGALMIGMALVGASAVLAASAQASTSAIVEAEANADLILQSAGSSSIPAGAVDDVAAVPGVDAVDPFLAGSVLVAPAGRTPGPEDAGLVAGIEPGAVGRSLDIEEIDGSFGDALAAGRLAVQESAADDAGWAVGDELTVVGVGGTRTVEIGAVIDSRAIGTSVVLPADLFRALVPEQQTFLSTAFVTFDEGTDAGDVRDGVTEAVQPYVVVAVLDSEEYVSQIAAQIDQVLVILYALLGLSVVIAVLGIVNTLALSVIERTREIGLLRAVGLGRFQLAGTVTIESVLTAVFGTVVGLGVGVALASAMPAVFADEGLGTLVVPWGSLAAMLALAVVVGVLAAVWPGARAARLPVLQAISYE</sequence>
<dbReference type="GO" id="GO:0022857">
    <property type="term" value="F:transmembrane transporter activity"/>
    <property type="evidence" value="ECO:0007669"/>
    <property type="project" value="TreeGrafter"/>
</dbReference>
<accession>A0A0A0B4K9</accession>
<dbReference type="OrthoDB" id="9780560at2"/>
<feature type="transmembrane region" description="Helical" evidence="7">
    <location>
        <begin position="441"/>
        <end position="473"/>
    </location>
</feature>
<feature type="transmembrane region" description="Helical" evidence="7">
    <location>
        <begin position="728"/>
        <end position="754"/>
    </location>
</feature>
<dbReference type="STRING" id="1408250.Q760_03870"/>
<dbReference type="RefSeq" id="WP_034633678.1">
    <property type="nucleotide sequence ID" value="NZ_AXNT01000135.1"/>
</dbReference>
<dbReference type="EMBL" id="AXNT01000135">
    <property type="protein sequence ID" value="KGM01087.1"/>
    <property type="molecule type" value="Genomic_DNA"/>
</dbReference>
<feature type="transmembrane region" description="Helical" evidence="7">
    <location>
        <begin position="363"/>
        <end position="382"/>
    </location>
</feature>
<evidence type="ECO:0000256" key="6">
    <source>
        <dbReference type="ARBA" id="ARBA00038076"/>
    </source>
</evidence>
<evidence type="ECO:0000256" key="1">
    <source>
        <dbReference type="ARBA" id="ARBA00004651"/>
    </source>
</evidence>
<feature type="domain" description="ABC3 transporter permease C-terminal" evidence="8">
    <location>
        <begin position="272"/>
        <end position="388"/>
    </location>
</feature>
<dbReference type="InterPro" id="IPR003838">
    <property type="entry name" value="ABC3_permease_C"/>
</dbReference>
<feature type="domain" description="ABC3 transporter permease C-terminal" evidence="8">
    <location>
        <begin position="733"/>
        <end position="848"/>
    </location>
</feature>
<evidence type="ECO:0000256" key="4">
    <source>
        <dbReference type="ARBA" id="ARBA00022989"/>
    </source>
</evidence>
<reference evidence="9 10" key="1">
    <citation type="submission" date="2013-10" db="EMBL/GenBank/DDBJ databases">
        <authorList>
            <person name="Wang G."/>
            <person name="Zhuang W."/>
        </authorList>
    </citation>
    <scope>NUCLEOTIDE SEQUENCE [LARGE SCALE GENOMIC DNA]</scope>
    <source>
        <strain evidence="9 10">DSM 20118</strain>
    </source>
</reference>
<evidence type="ECO:0000256" key="5">
    <source>
        <dbReference type="ARBA" id="ARBA00023136"/>
    </source>
</evidence>
<protein>
    <submittedName>
        <fullName evidence="9">Lysophospholipase</fullName>
    </submittedName>
</protein>
<dbReference type="PANTHER" id="PTHR30572:SF4">
    <property type="entry name" value="ABC TRANSPORTER PERMEASE YTRF"/>
    <property type="match status" value="1"/>
</dbReference>
<feature type="transmembrane region" description="Helical" evidence="7">
    <location>
        <begin position="819"/>
        <end position="839"/>
    </location>
</feature>
<feature type="transmembrane region" description="Helical" evidence="7">
    <location>
        <begin position="494"/>
        <end position="515"/>
    </location>
</feature>
<evidence type="ECO:0000256" key="7">
    <source>
        <dbReference type="SAM" id="Phobius"/>
    </source>
</evidence>
<comment type="similarity">
    <text evidence="6">Belongs to the ABC-4 integral membrane protein family.</text>
</comment>
<dbReference type="GO" id="GO:0005886">
    <property type="term" value="C:plasma membrane"/>
    <property type="evidence" value="ECO:0007669"/>
    <property type="project" value="UniProtKB-SubCell"/>
</dbReference>
<feature type="transmembrane region" description="Helical" evidence="7">
    <location>
        <begin position="313"/>
        <end position="343"/>
    </location>
</feature>
<evidence type="ECO:0000256" key="2">
    <source>
        <dbReference type="ARBA" id="ARBA00022475"/>
    </source>
</evidence>
<keyword evidence="2" id="KW-1003">Cell membrane</keyword>
<organism evidence="9 10">
    <name type="scientific">Cellulomonas cellasea DSM 20118</name>
    <dbReference type="NCBI Taxonomy" id="1408250"/>
    <lineage>
        <taxon>Bacteria</taxon>
        <taxon>Bacillati</taxon>
        <taxon>Actinomycetota</taxon>
        <taxon>Actinomycetes</taxon>
        <taxon>Micrococcales</taxon>
        <taxon>Cellulomonadaceae</taxon>
        <taxon>Cellulomonas</taxon>
    </lineage>
</organism>
<evidence type="ECO:0000313" key="10">
    <source>
        <dbReference type="Proteomes" id="UP000029833"/>
    </source>
</evidence>
<dbReference type="PANTHER" id="PTHR30572">
    <property type="entry name" value="MEMBRANE COMPONENT OF TRANSPORTER-RELATED"/>
    <property type="match status" value="1"/>
</dbReference>
<dbReference type="Pfam" id="PF02687">
    <property type="entry name" value="FtsX"/>
    <property type="match status" value="2"/>
</dbReference>
<dbReference type="Proteomes" id="UP000029833">
    <property type="component" value="Unassembled WGS sequence"/>
</dbReference>
<feature type="transmembrane region" description="Helical" evidence="7">
    <location>
        <begin position="12"/>
        <end position="34"/>
    </location>
</feature>
<keyword evidence="3 7" id="KW-0812">Transmembrane</keyword>
<feature type="transmembrane region" description="Helical" evidence="7">
    <location>
        <begin position="269"/>
        <end position="293"/>
    </location>
</feature>
<evidence type="ECO:0000256" key="3">
    <source>
        <dbReference type="ARBA" id="ARBA00022692"/>
    </source>
</evidence>
<evidence type="ECO:0000259" key="8">
    <source>
        <dbReference type="Pfam" id="PF02687"/>
    </source>
</evidence>
<feature type="transmembrane region" description="Helical" evidence="7">
    <location>
        <begin position="411"/>
        <end position="429"/>
    </location>
</feature>
<name>A0A0A0B4K9_9CELL</name>
<proteinExistence type="inferred from homology"/>